<organism evidence="2 3">
    <name type="scientific">Asanoa siamensis</name>
    <dbReference type="NCBI Taxonomy" id="926357"/>
    <lineage>
        <taxon>Bacteria</taxon>
        <taxon>Bacillati</taxon>
        <taxon>Actinomycetota</taxon>
        <taxon>Actinomycetes</taxon>
        <taxon>Micromonosporales</taxon>
        <taxon>Micromonosporaceae</taxon>
        <taxon>Asanoa</taxon>
    </lineage>
</organism>
<gene>
    <name evidence="2" type="ORF">Asi02nite_54160</name>
</gene>
<feature type="transmembrane region" description="Helical" evidence="1">
    <location>
        <begin position="212"/>
        <end position="229"/>
    </location>
</feature>
<keyword evidence="1" id="KW-1133">Transmembrane helix</keyword>
<keyword evidence="1" id="KW-0812">Transmembrane</keyword>
<feature type="transmembrane region" description="Helical" evidence="1">
    <location>
        <begin position="121"/>
        <end position="144"/>
    </location>
</feature>
<name>A0ABQ4CX75_9ACTN</name>
<keyword evidence="1" id="KW-0472">Membrane</keyword>
<evidence type="ECO:0000313" key="3">
    <source>
        <dbReference type="Proteomes" id="UP000604117"/>
    </source>
</evidence>
<dbReference type="RefSeq" id="WP_203716741.1">
    <property type="nucleotide sequence ID" value="NZ_BONE01000050.1"/>
</dbReference>
<proteinExistence type="predicted"/>
<evidence type="ECO:0000256" key="1">
    <source>
        <dbReference type="SAM" id="Phobius"/>
    </source>
</evidence>
<evidence type="ECO:0000313" key="2">
    <source>
        <dbReference type="EMBL" id="GIF75898.1"/>
    </source>
</evidence>
<comment type="caution">
    <text evidence="2">The sequence shown here is derived from an EMBL/GenBank/DDBJ whole genome shotgun (WGS) entry which is preliminary data.</text>
</comment>
<keyword evidence="3" id="KW-1185">Reference proteome</keyword>
<reference evidence="2 3" key="1">
    <citation type="submission" date="2021-01" db="EMBL/GenBank/DDBJ databases">
        <title>Whole genome shotgun sequence of Asanoa siamensis NBRC 107932.</title>
        <authorList>
            <person name="Komaki H."/>
            <person name="Tamura T."/>
        </authorList>
    </citation>
    <scope>NUCLEOTIDE SEQUENCE [LARGE SCALE GENOMIC DNA]</scope>
    <source>
        <strain evidence="2 3">NBRC 107932</strain>
    </source>
</reference>
<protein>
    <submittedName>
        <fullName evidence="2">Uncharacterized protein</fullName>
    </submittedName>
</protein>
<feature type="transmembrane region" description="Helical" evidence="1">
    <location>
        <begin position="156"/>
        <end position="175"/>
    </location>
</feature>
<feature type="transmembrane region" description="Helical" evidence="1">
    <location>
        <begin position="57"/>
        <end position="74"/>
    </location>
</feature>
<feature type="transmembrane region" description="Helical" evidence="1">
    <location>
        <begin position="81"/>
        <end position="101"/>
    </location>
</feature>
<sequence>MHAQSILERPRTTRTTTAAGALIVLCAVGAAGAAAVPGRNDRPDMSIVRFDWLYPSAFWPLALSLAAAGVWTIVRPSHARRAGVAAAILAAQLAGYGLVAVRDWFNAWGAGGMATHNLATVVTVAAGLAVLATVAACVGVGIAWREPERWRPARPRLVLAAAAIAGALPPIIAAAQHDLDITSLGQYALTYSIPWGAGLASAGWLDRPLSTVATGTVAGSAAITALLAYW</sequence>
<dbReference type="EMBL" id="BONE01000050">
    <property type="protein sequence ID" value="GIF75898.1"/>
    <property type="molecule type" value="Genomic_DNA"/>
</dbReference>
<accession>A0ABQ4CX75</accession>
<dbReference type="Proteomes" id="UP000604117">
    <property type="component" value="Unassembled WGS sequence"/>
</dbReference>